<dbReference type="RefSeq" id="WP_183668257.1">
    <property type="nucleotide sequence ID" value="NZ_BMPB01000006.1"/>
</dbReference>
<evidence type="ECO:0000313" key="2">
    <source>
        <dbReference type="EMBL" id="MBB4620231.1"/>
    </source>
</evidence>
<keyword evidence="1" id="KW-0732">Signal</keyword>
<dbReference type="Proteomes" id="UP000533637">
    <property type="component" value="Unassembled WGS sequence"/>
</dbReference>
<protein>
    <recommendedName>
        <fullName evidence="4">Outer membrane protein beta-barrel domain-containing protein</fullName>
    </recommendedName>
</protein>
<keyword evidence="3" id="KW-1185">Reference proteome</keyword>
<accession>A0ABR6KFL7</accession>
<name>A0ABR6KFL7_9BACT</name>
<reference evidence="2 3" key="1">
    <citation type="submission" date="2020-08" db="EMBL/GenBank/DDBJ databases">
        <title>Genomic Encyclopedia of Type Strains, Phase IV (KMG-IV): sequencing the most valuable type-strain genomes for metagenomic binning, comparative biology and taxonomic classification.</title>
        <authorList>
            <person name="Goeker M."/>
        </authorList>
    </citation>
    <scope>NUCLEOTIDE SEQUENCE [LARGE SCALE GENOMIC DNA]</scope>
    <source>
        <strain evidence="2 3">DSM 102983</strain>
    </source>
</reference>
<gene>
    <name evidence="2" type="ORF">GGQ57_000105</name>
</gene>
<evidence type="ECO:0000313" key="3">
    <source>
        <dbReference type="Proteomes" id="UP000533637"/>
    </source>
</evidence>
<evidence type="ECO:0008006" key="4">
    <source>
        <dbReference type="Google" id="ProtNLM"/>
    </source>
</evidence>
<sequence>MKTTLLVLGIFLFSVFSKLQAADIEARTGVMGGDVWGLHAGAYINFPQSKLFSVQTGLLLHTANQWVIGNNDTWDIDLNVPVYASFHFPLSEIANLRLNGGAYIGTGHKLQVGATADVGVEVRRLFVGVNCFQNCINNQEFLFGISVGYKFRL</sequence>
<dbReference type="EMBL" id="JACHOC010000001">
    <property type="protein sequence ID" value="MBB4620231.1"/>
    <property type="molecule type" value="Genomic_DNA"/>
</dbReference>
<comment type="caution">
    <text evidence="2">The sequence shown here is derived from an EMBL/GenBank/DDBJ whole genome shotgun (WGS) entry which is preliminary data.</text>
</comment>
<feature type="chain" id="PRO_5047209111" description="Outer membrane protein beta-barrel domain-containing protein" evidence="1">
    <location>
        <begin position="22"/>
        <end position="153"/>
    </location>
</feature>
<proteinExistence type="predicted"/>
<feature type="signal peptide" evidence="1">
    <location>
        <begin position="1"/>
        <end position="21"/>
    </location>
</feature>
<organism evidence="2 3">
    <name type="scientific">Parabacteroides faecis</name>
    <dbReference type="NCBI Taxonomy" id="1217282"/>
    <lineage>
        <taxon>Bacteria</taxon>
        <taxon>Pseudomonadati</taxon>
        <taxon>Bacteroidota</taxon>
        <taxon>Bacteroidia</taxon>
        <taxon>Bacteroidales</taxon>
        <taxon>Tannerellaceae</taxon>
        <taxon>Parabacteroides</taxon>
    </lineage>
</organism>
<evidence type="ECO:0000256" key="1">
    <source>
        <dbReference type="SAM" id="SignalP"/>
    </source>
</evidence>